<proteinExistence type="predicted"/>
<dbReference type="InterPro" id="IPR029068">
    <property type="entry name" value="Glyas_Bleomycin-R_OHBP_Dase"/>
</dbReference>
<dbReference type="PANTHER" id="PTHR35908">
    <property type="entry name" value="HYPOTHETICAL FUSION PROTEIN"/>
    <property type="match status" value="1"/>
</dbReference>
<dbReference type="Proteomes" id="UP000543556">
    <property type="component" value="Unassembled WGS sequence"/>
</dbReference>
<protein>
    <submittedName>
        <fullName evidence="2">Glyoxalase</fullName>
    </submittedName>
</protein>
<keyword evidence="3" id="KW-1185">Reference proteome</keyword>
<comment type="caution">
    <text evidence="2">The sequence shown here is derived from an EMBL/GenBank/DDBJ whole genome shotgun (WGS) entry which is preliminary data.</text>
</comment>
<accession>A0A7Y7IFW5</accession>
<dbReference type="EMBL" id="JAAMFM010000007">
    <property type="protein sequence ID" value="NVM94712.1"/>
    <property type="molecule type" value="Genomic_DNA"/>
</dbReference>
<sequence>MIGRLHHLVIDCPSPDALAGFYSALLGQPVTFRSPDFVVVAANDHSPGLAFQCAPDLTAPRWPDPAYPQQMHLDVMVDDVDDAPARVLALGARRLGGPGSLVFADPAGHPFCLIPRPGWADPVER</sequence>
<dbReference type="AlphaFoldDB" id="A0A7Y7IFW5"/>
<dbReference type="PROSITE" id="PS51819">
    <property type="entry name" value="VOC"/>
    <property type="match status" value="1"/>
</dbReference>
<evidence type="ECO:0000313" key="2">
    <source>
        <dbReference type="EMBL" id="NVM94712.1"/>
    </source>
</evidence>
<organism evidence="2 3">
    <name type="scientific">Arthrobacter wenxiniae</name>
    <dbReference type="NCBI Taxonomy" id="2713570"/>
    <lineage>
        <taxon>Bacteria</taxon>
        <taxon>Bacillati</taxon>
        <taxon>Actinomycetota</taxon>
        <taxon>Actinomycetes</taxon>
        <taxon>Micrococcales</taxon>
        <taxon>Micrococcaceae</taxon>
        <taxon>Arthrobacter</taxon>
    </lineage>
</organism>
<name>A0A7Y7IFW5_9MICC</name>
<dbReference type="Gene3D" id="3.10.180.10">
    <property type="entry name" value="2,3-Dihydroxybiphenyl 1,2-Dioxygenase, domain 1"/>
    <property type="match status" value="1"/>
</dbReference>
<feature type="domain" description="VOC" evidence="1">
    <location>
        <begin position="4"/>
        <end position="116"/>
    </location>
</feature>
<dbReference type="InterPro" id="IPR037523">
    <property type="entry name" value="VOC_core"/>
</dbReference>
<dbReference type="PANTHER" id="PTHR35908:SF1">
    <property type="entry name" value="CONSERVED PROTEIN"/>
    <property type="match status" value="1"/>
</dbReference>
<gene>
    <name evidence="2" type="ORF">G6034_07265</name>
</gene>
<dbReference type="SUPFAM" id="SSF54593">
    <property type="entry name" value="Glyoxalase/Bleomycin resistance protein/Dihydroxybiphenyl dioxygenase"/>
    <property type="match status" value="1"/>
</dbReference>
<dbReference type="RefSeq" id="WP_176634435.1">
    <property type="nucleotide sequence ID" value="NZ_JAAMFM010000007.1"/>
</dbReference>
<reference evidence="2 3" key="1">
    <citation type="submission" date="2020-02" db="EMBL/GenBank/DDBJ databases">
        <title>Genome sequence of strain AETb3-4.</title>
        <authorList>
            <person name="Gao J."/>
            <person name="Zhang X."/>
        </authorList>
    </citation>
    <scope>NUCLEOTIDE SEQUENCE [LARGE SCALE GENOMIC DNA]</scope>
    <source>
        <strain evidence="2 3">AETb3-4</strain>
    </source>
</reference>
<dbReference type="Pfam" id="PF18029">
    <property type="entry name" value="Glyoxalase_6"/>
    <property type="match status" value="1"/>
</dbReference>
<evidence type="ECO:0000259" key="1">
    <source>
        <dbReference type="PROSITE" id="PS51819"/>
    </source>
</evidence>
<evidence type="ECO:0000313" key="3">
    <source>
        <dbReference type="Proteomes" id="UP000543556"/>
    </source>
</evidence>
<dbReference type="InterPro" id="IPR041581">
    <property type="entry name" value="Glyoxalase_6"/>
</dbReference>